<dbReference type="RefSeq" id="WP_245367899.1">
    <property type="nucleotide sequence ID" value="NZ_JAGGLV010000001.1"/>
</dbReference>
<evidence type="ECO:0000256" key="1">
    <source>
        <dbReference type="SAM" id="MobiDB-lite"/>
    </source>
</evidence>
<dbReference type="Proteomes" id="UP000773462">
    <property type="component" value="Unassembled WGS sequence"/>
</dbReference>
<dbReference type="PROSITE" id="PS51257">
    <property type="entry name" value="PROKAR_LIPOPROTEIN"/>
    <property type="match status" value="1"/>
</dbReference>
<protein>
    <recommendedName>
        <fullName evidence="5">Glycosyl hydrolase</fullName>
    </recommendedName>
</protein>
<evidence type="ECO:0000313" key="4">
    <source>
        <dbReference type="Proteomes" id="UP000773462"/>
    </source>
</evidence>
<feature type="chain" id="PRO_5045212263" description="Glycosyl hydrolase" evidence="2">
    <location>
        <begin position="27"/>
        <end position="386"/>
    </location>
</feature>
<keyword evidence="2" id="KW-0732">Signal</keyword>
<dbReference type="InterPro" id="IPR012341">
    <property type="entry name" value="6hp_glycosidase-like_sf"/>
</dbReference>
<keyword evidence="4" id="KW-1185">Reference proteome</keyword>
<organism evidence="3 4">
    <name type="scientific">Paenibacillus silagei</name>
    <dbReference type="NCBI Taxonomy" id="1670801"/>
    <lineage>
        <taxon>Bacteria</taxon>
        <taxon>Bacillati</taxon>
        <taxon>Bacillota</taxon>
        <taxon>Bacilli</taxon>
        <taxon>Bacillales</taxon>
        <taxon>Paenibacillaceae</taxon>
        <taxon>Paenibacillus</taxon>
    </lineage>
</organism>
<comment type="caution">
    <text evidence="3">The sequence shown here is derived from an EMBL/GenBank/DDBJ whole genome shotgun (WGS) entry which is preliminary data.</text>
</comment>
<proteinExistence type="predicted"/>
<dbReference type="Gene3D" id="1.50.10.10">
    <property type="match status" value="1"/>
</dbReference>
<feature type="region of interest" description="Disordered" evidence="1">
    <location>
        <begin position="26"/>
        <end position="50"/>
    </location>
</feature>
<sequence length="386" mass="43063">MESRYSKAAVLGMSLLLLTSCGGNQAGPAPSSPVYTPAVSPAGTTRPDEAPQLEPTLEQQELYHFINTQLTGPDGVYTNLKETSESAEVATGHEILSESASLLMETAVRTRNQELFDRQWKTARRIFDMEGGFSYRYSPRQQKRYPVNAAVDDLRMIGALYEAGQAFNQPEYTREADKYGERFYKNNTKKGYIYDIYDNYLKMVNGFVTLCYIDLSVLQKLSISSELQENLLKNMSGILEEGYLSDSFPFYETRFDYKNGQYSSEGINSVESLLTILHLAEIGRERPASISYIKAQVAAGTLFGQYTREGKPANDIRSTAVYALTAMIGAVLEDGELYQSSMDRMNEFRVTDPLSSLYGGFGDPASGQAYSFDNLMALLAYSYKAP</sequence>
<dbReference type="InterPro" id="IPR008928">
    <property type="entry name" value="6-hairpin_glycosidase_sf"/>
</dbReference>
<reference evidence="3 4" key="1">
    <citation type="submission" date="2021-03" db="EMBL/GenBank/DDBJ databases">
        <title>Genomic Encyclopedia of Type Strains, Phase IV (KMG-IV): sequencing the most valuable type-strain genomes for metagenomic binning, comparative biology and taxonomic classification.</title>
        <authorList>
            <person name="Goeker M."/>
        </authorList>
    </citation>
    <scope>NUCLEOTIDE SEQUENCE [LARGE SCALE GENOMIC DNA]</scope>
    <source>
        <strain evidence="3 4">DSM 101953</strain>
    </source>
</reference>
<evidence type="ECO:0008006" key="5">
    <source>
        <dbReference type="Google" id="ProtNLM"/>
    </source>
</evidence>
<evidence type="ECO:0000256" key="2">
    <source>
        <dbReference type="SAM" id="SignalP"/>
    </source>
</evidence>
<feature type="signal peptide" evidence="2">
    <location>
        <begin position="1"/>
        <end position="26"/>
    </location>
</feature>
<accession>A0ABS4NJK2</accession>
<name>A0ABS4NJK2_9BACL</name>
<dbReference type="EMBL" id="JAGGLV010000001">
    <property type="protein sequence ID" value="MBP2110210.1"/>
    <property type="molecule type" value="Genomic_DNA"/>
</dbReference>
<dbReference type="SUPFAM" id="SSF48208">
    <property type="entry name" value="Six-hairpin glycosidases"/>
    <property type="match status" value="1"/>
</dbReference>
<gene>
    <name evidence="3" type="ORF">J2Z70_000349</name>
</gene>
<evidence type="ECO:0000313" key="3">
    <source>
        <dbReference type="EMBL" id="MBP2110210.1"/>
    </source>
</evidence>